<dbReference type="SUPFAM" id="SSF52540">
    <property type="entry name" value="P-loop containing nucleoside triphosphate hydrolases"/>
    <property type="match status" value="1"/>
</dbReference>
<protein>
    <recommendedName>
        <fullName evidence="7">Iron-sulfur cluster carrier protein</fullName>
    </recommendedName>
</protein>
<feature type="compositionally biased region" description="Polar residues" evidence="8">
    <location>
        <begin position="362"/>
        <end position="377"/>
    </location>
</feature>
<keyword evidence="7" id="KW-0378">Hydrolase</keyword>
<evidence type="ECO:0000313" key="10">
    <source>
        <dbReference type="Proteomes" id="UP000009282"/>
    </source>
</evidence>
<dbReference type="EMBL" id="CP003060">
    <property type="protein sequence ID" value="AEP29598.1"/>
    <property type="molecule type" value="Genomic_DNA"/>
</dbReference>
<dbReference type="InterPro" id="IPR044304">
    <property type="entry name" value="NUBPL-like"/>
</dbReference>
<evidence type="ECO:0000256" key="3">
    <source>
        <dbReference type="ARBA" id="ARBA00022840"/>
    </source>
</evidence>
<keyword evidence="2 7" id="KW-0547">Nucleotide-binding</keyword>
<dbReference type="GO" id="GO:0140663">
    <property type="term" value="F:ATP-dependent FeS chaperone activity"/>
    <property type="evidence" value="ECO:0007669"/>
    <property type="project" value="InterPro"/>
</dbReference>
<comment type="similarity">
    <text evidence="6 7">Belongs to the Mrp/NBP35 ATP-binding proteins family.</text>
</comment>
<comment type="function">
    <text evidence="7">Binds and transfers iron-sulfur (Fe-S) clusters to target apoproteins. Can hydrolyze ATP.</text>
</comment>
<dbReference type="PANTHER" id="PTHR42961">
    <property type="entry name" value="IRON-SULFUR PROTEIN NUBPL"/>
    <property type="match status" value="1"/>
</dbReference>
<evidence type="ECO:0000256" key="5">
    <source>
        <dbReference type="ARBA" id="ARBA00023014"/>
    </source>
</evidence>
<dbReference type="InterPro" id="IPR000808">
    <property type="entry name" value="Mrp-like_CS"/>
</dbReference>
<dbReference type="GO" id="GO:0016226">
    <property type="term" value="P:iron-sulfur cluster assembly"/>
    <property type="evidence" value="ECO:0007669"/>
    <property type="project" value="InterPro"/>
</dbReference>
<sequence length="377" mass="40664">MFFSRNKQERIQEIEQAIAGFYAIDGLPANADAIVALADREKYEAGKKQNIEISLGFTVKSTLEALKNKLRQSLPALAECKIDVVFNVPITEAKLPPIPNVKNVIAVSSGKGGVGKSATSVNLAYALQKEGARVGILDADIYGPSVPIMLGNPKAHPDSQDNRTMYPLMVEGIAANSIGYLIDSESAAIWRGPMATKALKQLIYETKWPLLDYLIVDLPPGTGDIHLTLSQQVPLSAAVIVTTPQTIATADAKKGIAMFEKLNIPVLGIVENMSYFECKCGEKSYPFSQGGSLALAEQHRIDVLGELPLSNDIREHADNGKPIVNALAESSVTSIYLSIARKVSIKVGTTLQSHQLTREQKNSSANNGVNIQVVNKE</sequence>
<dbReference type="GO" id="GO:0016887">
    <property type="term" value="F:ATP hydrolysis activity"/>
    <property type="evidence" value="ECO:0007669"/>
    <property type="project" value="UniProtKB-UniRule"/>
</dbReference>
<dbReference type="CDD" id="cd02037">
    <property type="entry name" value="Mrp_NBP35"/>
    <property type="match status" value="1"/>
</dbReference>
<dbReference type="AlphaFoldDB" id="G4QEQ9"/>
<keyword evidence="1 7" id="KW-0479">Metal-binding</keyword>
<dbReference type="GO" id="GO:0051539">
    <property type="term" value="F:4 iron, 4 sulfur cluster binding"/>
    <property type="evidence" value="ECO:0007669"/>
    <property type="project" value="TreeGrafter"/>
</dbReference>
<dbReference type="PANTHER" id="PTHR42961:SF2">
    <property type="entry name" value="IRON-SULFUR PROTEIN NUBPL"/>
    <property type="match status" value="1"/>
</dbReference>
<dbReference type="GO" id="GO:0046872">
    <property type="term" value="F:metal ion binding"/>
    <property type="evidence" value="ECO:0007669"/>
    <property type="project" value="UniProtKB-KW"/>
</dbReference>
<evidence type="ECO:0000256" key="2">
    <source>
        <dbReference type="ARBA" id="ARBA00022741"/>
    </source>
</evidence>
<dbReference type="Pfam" id="PF10609">
    <property type="entry name" value="ParA"/>
    <property type="match status" value="1"/>
</dbReference>
<accession>G4QEQ9</accession>
<dbReference type="GO" id="GO:0005829">
    <property type="term" value="C:cytosol"/>
    <property type="evidence" value="ECO:0007669"/>
    <property type="project" value="TreeGrafter"/>
</dbReference>
<evidence type="ECO:0000256" key="4">
    <source>
        <dbReference type="ARBA" id="ARBA00023004"/>
    </source>
</evidence>
<dbReference type="RefSeq" id="WP_014108472.1">
    <property type="nucleotide sequence ID" value="NC_016041.1"/>
</dbReference>
<keyword evidence="4 7" id="KW-0408">Iron</keyword>
<evidence type="ECO:0000256" key="1">
    <source>
        <dbReference type="ARBA" id="ARBA00022723"/>
    </source>
</evidence>
<name>G4QEQ9_GLANF</name>
<dbReference type="eggNOG" id="COG0489">
    <property type="taxonomic scope" value="Bacteria"/>
</dbReference>
<feature type="binding site" evidence="7">
    <location>
        <begin position="110"/>
        <end position="117"/>
    </location>
    <ligand>
        <name>ATP</name>
        <dbReference type="ChEBI" id="CHEBI:30616"/>
    </ligand>
</feature>
<reference evidence="9 10" key="1">
    <citation type="journal article" date="2011" name="J. Bacteriol.">
        <title>Complete genome sequence of seawater bacterium Glaciecola nitratireducens FR1064T.</title>
        <authorList>
            <person name="Bian F."/>
            <person name="Qin Q.L."/>
            <person name="Xie B.B."/>
            <person name="Shu Y.L."/>
            <person name="Zhang X.Y."/>
            <person name="Yu Y."/>
            <person name="Chen B."/>
            <person name="Chen X.L."/>
            <person name="Zhou B.C."/>
            <person name="Zhang Y.Z."/>
        </authorList>
    </citation>
    <scope>NUCLEOTIDE SEQUENCE [LARGE SCALE GENOMIC DNA]</scope>
    <source>
        <strain evidence="10">JCM 12485 / KCTC 12276 / FR1064</strain>
    </source>
</reference>
<evidence type="ECO:0000256" key="6">
    <source>
        <dbReference type="ARBA" id="ARBA00024036"/>
    </source>
</evidence>
<proteinExistence type="inferred from homology"/>
<dbReference type="Proteomes" id="UP000009282">
    <property type="component" value="Chromosome"/>
</dbReference>
<dbReference type="InterPro" id="IPR027417">
    <property type="entry name" value="P-loop_NTPase"/>
</dbReference>
<evidence type="ECO:0000256" key="7">
    <source>
        <dbReference type="HAMAP-Rule" id="MF_02040"/>
    </source>
</evidence>
<dbReference type="OrthoDB" id="9809679at2"/>
<dbReference type="PROSITE" id="PS01215">
    <property type="entry name" value="MRP"/>
    <property type="match status" value="1"/>
</dbReference>
<dbReference type="KEGG" id="gni:GNIT_1479"/>
<evidence type="ECO:0000313" key="9">
    <source>
        <dbReference type="EMBL" id="AEP29598.1"/>
    </source>
</evidence>
<evidence type="ECO:0000256" key="8">
    <source>
        <dbReference type="SAM" id="MobiDB-lite"/>
    </source>
</evidence>
<dbReference type="HOGENOM" id="CLU_024839_0_0_6"/>
<gene>
    <name evidence="9" type="primary">mrp</name>
    <name evidence="9" type="ordered locus">GNIT_1479</name>
</gene>
<keyword evidence="3 7" id="KW-0067">ATP-binding</keyword>
<dbReference type="InterPro" id="IPR019591">
    <property type="entry name" value="Mrp/NBP35_ATP-bd"/>
</dbReference>
<dbReference type="HAMAP" id="MF_02040">
    <property type="entry name" value="Mrp_NBP35"/>
    <property type="match status" value="1"/>
</dbReference>
<keyword evidence="5 7" id="KW-0411">Iron-sulfur</keyword>
<dbReference type="STRING" id="1085623.GNIT_1479"/>
<organism evidence="9 10">
    <name type="scientific">Glaciecola nitratireducens (strain JCM 12485 / KCTC 12276 / FR1064)</name>
    <dbReference type="NCBI Taxonomy" id="1085623"/>
    <lineage>
        <taxon>Bacteria</taxon>
        <taxon>Pseudomonadati</taxon>
        <taxon>Pseudomonadota</taxon>
        <taxon>Gammaproteobacteria</taxon>
        <taxon>Alteromonadales</taxon>
        <taxon>Alteromonadaceae</taxon>
        <taxon>Brumicola</taxon>
    </lineage>
</organism>
<comment type="subunit">
    <text evidence="7">Homodimer.</text>
</comment>
<dbReference type="NCBIfam" id="NF008669">
    <property type="entry name" value="PRK11670.1"/>
    <property type="match status" value="1"/>
</dbReference>
<feature type="region of interest" description="Disordered" evidence="8">
    <location>
        <begin position="357"/>
        <end position="377"/>
    </location>
</feature>
<dbReference type="GO" id="GO:0005524">
    <property type="term" value="F:ATP binding"/>
    <property type="evidence" value="ECO:0007669"/>
    <property type="project" value="UniProtKB-UniRule"/>
</dbReference>
<dbReference type="Gene3D" id="3.40.50.300">
    <property type="entry name" value="P-loop containing nucleotide triphosphate hydrolases"/>
    <property type="match status" value="1"/>
</dbReference>
<keyword evidence="10" id="KW-1185">Reference proteome</keyword>
<dbReference type="InterPro" id="IPR033756">
    <property type="entry name" value="YlxH/NBP35"/>
</dbReference>
<dbReference type="FunFam" id="3.40.50.300:FF:000418">
    <property type="entry name" value="Iron-sulfur cluster carrier protein"/>
    <property type="match status" value="1"/>
</dbReference>